<gene>
    <name evidence="1" type="ORF">NVIE_025050</name>
</gene>
<evidence type="ECO:0000313" key="1">
    <source>
        <dbReference type="EMBL" id="AIC16774.1"/>
    </source>
</evidence>
<dbReference type="EMBL" id="CP007536">
    <property type="protein sequence ID" value="AIC16774.1"/>
    <property type="molecule type" value="Genomic_DNA"/>
</dbReference>
<dbReference type="STRING" id="926571.NVIE_025050"/>
<name>A0A060HJP7_9ARCH</name>
<organism evidence="1 2">
    <name type="scientific">Nitrososphaera viennensis EN76</name>
    <dbReference type="NCBI Taxonomy" id="926571"/>
    <lineage>
        <taxon>Archaea</taxon>
        <taxon>Nitrososphaerota</taxon>
        <taxon>Nitrososphaeria</taxon>
        <taxon>Nitrososphaerales</taxon>
        <taxon>Nitrososphaeraceae</taxon>
        <taxon>Nitrososphaera</taxon>
    </lineage>
</organism>
<evidence type="ECO:0008006" key="3">
    <source>
        <dbReference type="Google" id="ProtNLM"/>
    </source>
</evidence>
<accession>A0A060HJP7</accession>
<evidence type="ECO:0000313" key="2">
    <source>
        <dbReference type="Proteomes" id="UP000027093"/>
    </source>
</evidence>
<dbReference type="Proteomes" id="UP000027093">
    <property type="component" value="Chromosome"/>
</dbReference>
<reference evidence="1 2" key="1">
    <citation type="journal article" date="2014" name="Int. J. Syst. Evol. Microbiol.">
        <title>Nitrososphaera viennensis gen. nov., sp. nov., an aerobic and mesophilic, ammonia-oxidizing archaeon from soil and a member of the archaeal phylum Thaumarchaeota.</title>
        <authorList>
            <person name="Stieglmeier M."/>
            <person name="Klingl A."/>
            <person name="Alves R.J."/>
            <person name="Rittmann S.K."/>
            <person name="Melcher M."/>
            <person name="Leisch N."/>
            <person name="Schleper C."/>
        </authorList>
    </citation>
    <scope>NUCLEOTIDE SEQUENCE [LARGE SCALE GENOMIC DNA]</scope>
    <source>
        <strain evidence="1">EN76</strain>
    </source>
</reference>
<proteinExistence type="predicted"/>
<dbReference type="HOGENOM" id="CLU_128582_1_0_2"/>
<protein>
    <recommendedName>
        <fullName evidence="3">Roadblock/LAMTOR2 domain-containing protein</fullName>
    </recommendedName>
</protein>
<dbReference type="AlphaFoldDB" id="A0A060HJP7"/>
<dbReference type="KEGG" id="nvn:NVIE_025050"/>
<keyword evidence="2" id="KW-1185">Reference proteome</keyword>
<sequence>MFSALQHSWCGGHKNMSSEFCKLVLDLDPGIRFAGIVETNGTIVAAEYRKDIVPLLDRSTLEISILQSVIRFATREILESELGKALYSITTYEKVKRATIPIHGDEQRLLLVSFDTTARPGPIIRKKIMPLIEERLS</sequence>